<proteinExistence type="predicted"/>
<dbReference type="AlphaFoldDB" id="A0AAD3CKZ5"/>
<gene>
    <name evidence="3" type="ORF">CTEN210_03153</name>
</gene>
<evidence type="ECO:0000313" key="3">
    <source>
        <dbReference type="EMBL" id="GFH46679.1"/>
    </source>
</evidence>
<reference evidence="3 4" key="1">
    <citation type="journal article" date="2021" name="Sci. Rep.">
        <title>The genome of the diatom Chaetoceros tenuissimus carries an ancient integrated fragment of an extant virus.</title>
        <authorList>
            <person name="Hongo Y."/>
            <person name="Kimura K."/>
            <person name="Takaki Y."/>
            <person name="Yoshida Y."/>
            <person name="Baba S."/>
            <person name="Kobayashi G."/>
            <person name="Nagasaki K."/>
            <person name="Hano T."/>
            <person name="Tomaru Y."/>
        </authorList>
    </citation>
    <scope>NUCLEOTIDE SEQUENCE [LARGE SCALE GENOMIC DNA]</scope>
    <source>
        <strain evidence="3 4">NIES-3715</strain>
    </source>
</reference>
<dbReference type="InterPro" id="IPR001214">
    <property type="entry name" value="SET_dom"/>
</dbReference>
<sequence length="681" mass="77967">MVQRALLLYSHLFLAFSISRSSFSCAQEQTTDASNQECKVTDASNTRNINTCSSFLKNTCTVYLAPTSVEGGGMGMYSIKSFQKGETILAPDAPFIPIIDPDITQDSDTWEESLLAWTDTFSKYWWESGISSQSQYEANVCLDYQVTVGAMPNSHPMLNNIQSTFGKGVDRIPFDDTFAFTNAGSGAFSSYTGRGIEATRFIEEGEELFLGYNDAYMDWISENYNIPKRSHYEKAAETISEYMKQSSPGEFHVPDSWRTIESELVKSLLPKSNRELEQVYTSAGGSMDIQDLSLAVAKEISVDKKSPEWIQENGICLDNLVPRQSTNTMAGKGAFAQRSMKAGDVIVPVPLLQITDRDALKMPPFKGDKWQLLLNYCFGHEESSLLLCPISNAILINHCSDRSELHPCGTDENGEKLKPNARYRWAEWDETTSYWLNMTVDEIVEKRGSRGLSLEIYATRNIEEGEEVFIDYGDLWEQAWNIHIQNYGDPKSVDNWKSARMWNEELGDLPIAPSIDEKYLSLDERGVLFQGCLFYEIYDDGFQAFTDAMEEEGWHWRNESLEKVVDLFGDDAEDLFDFDDQRYYGVNEFWPCLILGKNETPLDYGKENELYYTVRVIKPSHMEDTLEWDEIDQPRILRNYPRSSIRHFYQPYKSDIHRDGAFRHFIGIDSSIFPAKWRNRV</sequence>
<feature type="domain" description="SET" evidence="2">
    <location>
        <begin position="318"/>
        <end position="473"/>
    </location>
</feature>
<dbReference type="Proteomes" id="UP001054902">
    <property type="component" value="Unassembled WGS sequence"/>
</dbReference>
<evidence type="ECO:0000256" key="1">
    <source>
        <dbReference type="SAM" id="SignalP"/>
    </source>
</evidence>
<organism evidence="3 4">
    <name type="scientific">Chaetoceros tenuissimus</name>
    <dbReference type="NCBI Taxonomy" id="426638"/>
    <lineage>
        <taxon>Eukaryota</taxon>
        <taxon>Sar</taxon>
        <taxon>Stramenopiles</taxon>
        <taxon>Ochrophyta</taxon>
        <taxon>Bacillariophyta</taxon>
        <taxon>Coscinodiscophyceae</taxon>
        <taxon>Chaetocerotophycidae</taxon>
        <taxon>Chaetocerotales</taxon>
        <taxon>Chaetocerotaceae</taxon>
        <taxon>Chaetoceros</taxon>
    </lineage>
</organism>
<evidence type="ECO:0000259" key="2">
    <source>
        <dbReference type="PROSITE" id="PS50280"/>
    </source>
</evidence>
<dbReference type="Pfam" id="PF00856">
    <property type="entry name" value="SET"/>
    <property type="match status" value="1"/>
</dbReference>
<keyword evidence="4" id="KW-1185">Reference proteome</keyword>
<dbReference type="PROSITE" id="PS50280">
    <property type="entry name" value="SET"/>
    <property type="match status" value="1"/>
</dbReference>
<dbReference type="InterPro" id="IPR046341">
    <property type="entry name" value="SET_dom_sf"/>
</dbReference>
<feature type="chain" id="PRO_5042119361" description="SET domain-containing protein" evidence="1">
    <location>
        <begin position="27"/>
        <end position="681"/>
    </location>
</feature>
<dbReference type="Gene3D" id="2.170.270.10">
    <property type="entry name" value="SET domain"/>
    <property type="match status" value="2"/>
</dbReference>
<comment type="caution">
    <text evidence="3">The sequence shown here is derived from an EMBL/GenBank/DDBJ whole genome shotgun (WGS) entry which is preliminary data.</text>
</comment>
<dbReference type="SUPFAM" id="SSF82199">
    <property type="entry name" value="SET domain"/>
    <property type="match status" value="1"/>
</dbReference>
<name>A0AAD3CKZ5_9STRA</name>
<accession>A0AAD3CKZ5</accession>
<dbReference type="EMBL" id="BLLK01000022">
    <property type="protein sequence ID" value="GFH46679.1"/>
    <property type="molecule type" value="Genomic_DNA"/>
</dbReference>
<protein>
    <recommendedName>
        <fullName evidence="2">SET domain-containing protein</fullName>
    </recommendedName>
</protein>
<evidence type="ECO:0000313" key="4">
    <source>
        <dbReference type="Proteomes" id="UP001054902"/>
    </source>
</evidence>
<feature type="signal peptide" evidence="1">
    <location>
        <begin position="1"/>
        <end position="26"/>
    </location>
</feature>
<keyword evidence="1" id="KW-0732">Signal</keyword>